<evidence type="ECO:0000313" key="2">
    <source>
        <dbReference type="EMBL" id="OAQ29447.1"/>
    </source>
</evidence>
<dbReference type="AlphaFoldDB" id="A0A197JVW7"/>
<gene>
    <name evidence="2" type="ORF">K457DRAFT_137917</name>
</gene>
<feature type="transmembrane region" description="Helical" evidence="1">
    <location>
        <begin position="12"/>
        <end position="31"/>
    </location>
</feature>
<evidence type="ECO:0000313" key="3">
    <source>
        <dbReference type="Proteomes" id="UP000078512"/>
    </source>
</evidence>
<keyword evidence="1" id="KW-0812">Transmembrane</keyword>
<dbReference type="OrthoDB" id="2430950at2759"/>
<sequence length="185" mass="21060">MAITPLKGMRVWVAFITFVSLAVTVAFYSFIDFHVRKARRESNYVASMWEYFVWQDYVLIVTSALLFLIYLSSLFINRHVVSSKLLRAFLILIPAAFFLYVHAINIAVNVRIQNDINAFKDSHGQDSNIEKSNWLVCGDPSESAFVFCYLDNSHLLLGIIAGFFVVVEVVMSFVMSPQPSKTVDL</sequence>
<keyword evidence="3" id="KW-1185">Reference proteome</keyword>
<dbReference type="EMBL" id="KV442041">
    <property type="protein sequence ID" value="OAQ29447.1"/>
    <property type="molecule type" value="Genomic_DNA"/>
</dbReference>
<evidence type="ECO:0008006" key="4">
    <source>
        <dbReference type="Google" id="ProtNLM"/>
    </source>
</evidence>
<keyword evidence="1" id="KW-0472">Membrane</keyword>
<proteinExistence type="predicted"/>
<organism evidence="2 3">
    <name type="scientific">Linnemannia elongata AG-77</name>
    <dbReference type="NCBI Taxonomy" id="1314771"/>
    <lineage>
        <taxon>Eukaryota</taxon>
        <taxon>Fungi</taxon>
        <taxon>Fungi incertae sedis</taxon>
        <taxon>Mucoromycota</taxon>
        <taxon>Mortierellomycotina</taxon>
        <taxon>Mortierellomycetes</taxon>
        <taxon>Mortierellales</taxon>
        <taxon>Mortierellaceae</taxon>
        <taxon>Linnemannia</taxon>
    </lineage>
</organism>
<accession>A0A197JVW7</accession>
<feature type="transmembrane region" description="Helical" evidence="1">
    <location>
        <begin position="88"/>
        <end position="108"/>
    </location>
</feature>
<keyword evidence="1" id="KW-1133">Transmembrane helix</keyword>
<protein>
    <recommendedName>
        <fullName evidence="4">MARVEL domain-containing protein</fullName>
    </recommendedName>
</protein>
<feature type="transmembrane region" description="Helical" evidence="1">
    <location>
        <begin position="51"/>
        <end position="76"/>
    </location>
</feature>
<feature type="transmembrane region" description="Helical" evidence="1">
    <location>
        <begin position="155"/>
        <end position="175"/>
    </location>
</feature>
<dbReference type="Proteomes" id="UP000078512">
    <property type="component" value="Unassembled WGS sequence"/>
</dbReference>
<reference evidence="2 3" key="1">
    <citation type="submission" date="2016-05" db="EMBL/GenBank/DDBJ databases">
        <title>Genome sequencing reveals origins of a unique bacterial endosymbiosis in the earliest lineages of terrestrial Fungi.</title>
        <authorList>
            <consortium name="DOE Joint Genome Institute"/>
            <person name="Uehling J."/>
            <person name="Gryganskyi A."/>
            <person name="Hameed K."/>
            <person name="Tschaplinski T."/>
            <person name="Misztal P."/>
            <person name="Wu S."/>
            <person name="Desiro A."/>
            <person name="Vande Pol N."/>
            <person name="Du Z.-Y."/>
            <person name="Zienkiewicz A."/>
            <person name="Zienkiewicz K."/>
            <person name="Morin E."/>
            <person name="Tisserant E."/>
            <person name="Splivallo R."/>
            <person name="Hainaut M."/>
            <person name="Henrissat B."/>
            <person name="Ohm R."/>
            <person name="Kuo A."/>
            <person name="Yan J."/>
            <person name="Lipzen A."/>
            <person name="Nolan M."/>
            <person name="Labutti K."/>
            <person name="Barry K."/>
            <person name="Goldstein A."/>
            <person name="Labbe J."/>
            <person name="Schadt C."/>
            <person name="Tuskan G."/>
            <person name="Grigoriev I."/>
            <person name="Martin F."/>
            <person name="Vilgalys R."/>
            <person name="Bonito G."/>
        </authorList>
    </citation>
    <scope>NUCLEOTIDE SEQUENCE [LARGE SCALE GENOMIC DNA]</scope>
    <source>
        <strain evidence="2 3">AG-77</strain>
    </source>
</reference>
<evidence type="ECO:0000256" key="1">
    <source>
        <dbReference type="SAM" id="Phobius"/>
    </source>
</evidence>
<name>A0A197JVW7_9FUNG</name>